<gene>
    <name evidence="1" type="ORF">ABW22_08790</name>
</gene>
<dbReference type="STRING" id="1123392.GCA_000376425_02553"/>
<reference evidence="1 2" key="1">
    <citation type="journal article" date="2015" name="Appl. Environ. Microbiol.">
        <title>Aerobic and Anaerobic Thiosulfate Oxidation by a Cold-Adapted, Subglacial Chemoautotroph.</title>
        <authorList>
            <person name="Harrold Z.R."/>
            <person name="Skidmore M.L."/>
            <person name="Hamilton T.L."/>
            <person name="Desch L."/>
            <person name="Amada K."/>
            <person name="van Gelder W."/>
            <person name="Glover K."/>
            <person name="Roden E.E."/>
            <person name="Boyd E.S."/>
        </authorList>
    </citation>
    <scope>NUCLEOTIDE SEQUENCE [LARGE SCALE GENOMIC DNA]</scope>
    <source>
        <strain evidence="1 2">RG</strain>
    </source>
</reference>
<name>A0A106BP97_THIDE</name>
<evidence type="ECO:0000313" key="2">
    <source>
        <dbReference type="Proteomes" id="UP000064243"/>
    </source>
</evidence>
<proteinExistence type="predicted"/>
<dbReference type="PATRIC" id="fig|36861.3.peg.1416"/>
<evidence type="ECO:0008006" key="3">
    <source>
        <dbReference type="Google" id="ProtNLM"/>
    </source>
</evidence>
<protein>
    <recommendedName>
        <fullName evidence="3">General secretion pathway protein GspF</fullName>
    </recommendedName>
</protein>
<dbReference type="OrthoDB" id="8564622at2"/>
<evidence type="ECO:0000313" key="1">
    <source>
        <dbReference type="EMBL" id="KVW96114.1"/>
    </source>
</evidence>
<dbReference type="AlphaFoldDB" id="A0A106BP97"/>
<dbReference type="EMBL" id="LDUG01000021">
    <property type="protein sequence ID" value="KVW96114.1"/>
    <property type="molecule type" value="Genomic_DNA"/>
</dbReference>
<dbReference type="RefSeq" id="WP_059755010.1">
    <property type="nucleotide sequence ID" value="NZ_LDUG01000021.1"/>
</dbReference>
<comment type="caution">
    <text evidence="1">The sequence shown here is derived from an EMBL/GenBank/DDBJ whole genome shotgun (WGS) entry which is preliminary data.</text>
</comment>
<accession>A0A106BP97</accession>
<sequence>MKKAKDLNELIDLVHEAVYEVDELRACLEHDDEEAATYTPYLDSLDSMLRELHESMTSGKYSGVGQGGDLAFMPLFKKHERSIPFRELLRTINVTHREGYEA</sequence>
<keyword evidence="2" id="KW-1185">Reference proteome</keyword>
<dbReference type="Proteomes" id="UP000064243">
    <property type="component" value="Unassembled WGS sequence"/>
</dbReference>
<organism evidence="1 2">
    <name type="scientific">Thiobacillus denitrificans</name>
    <dbReference type="NCBI Taxonomy" id="36861"/>
    <lineage>
        <taxon>Bacteria</taxon>
        <taxon>Pseudomonadati</taxon>
        <taxon>Pseudomonadota</taxon>
        <taxon>Betaproteobacteria</taxon>
        <taxon>Nitrosomonadales</taxon>
        <taxon>Thiobacillaceae</taxon>
        <taxon>Thiobacillus</taxon>
    </lineage>
</organism>